<evidence type="ECO:0000313" key="1">
    <source>
        <dbReference type="EMBL" id="MDH5159931.1"/>
    </source>
</evidence>
<dbReference type="EMBL" id="JAROYP010000002">
    <property type="protein sequence ID" value="MDH5159931.1"/>
    <property type="molecule type" value="Genomic_DNA"/>
</dbReference>
<name>A0AAW6SSX3_9BACI</name>
<proteinExistence type="predicted"/>
<accession>A0AAW6SSX3</accession>
<protein>
    <submittedName>
        <fullName evidence="1">YpiF family protein</fullName>
    </submittedName>
</protein>
<organism evidence="1 2">
    <name type="scientific">Heyndrickxia oleronia</name>
    <dbReference type="NCBI Taxonomy" id="38875"/>
    <lineage>
        <taxon>Bacteria</taxon>
        <taxon>Bacillati</taxon>
        <taxon>Bacillota</taxon>
        <taxon>Bacilli</taxon>
        <taxon>Bacillales</taxon>
        <taxon>Bacillaceae</taxon>
        <taxon>Heyndrickxia</taxon>
    </lineage>
</organism>
<gene>
    <name evidence="1" type="ORF">P5X88_03225</name>
</gene>
<dbReference type="Pfam" id="PF10673">
    <property type="entry name" value="DUF2487"/>
    <property type="match status" value="1"/>
</dbReference>
<comment type="caution">
    <text evidence="1">The sequence shown here is derived from an EMBL/GenBank/DDBJ whole genome shotgun (WGS) entry which is preliminary data.</text>
</comment>
<sequence length="153" mass="18105">MKWNGNDIETYLKEKQFIDTAIVPLLPIAIGSEMKQAASQGEFIELLSLHLERQFKGRLLLFPAFTYLNTLEDHQKMDMLQNWEVKLKESGFSHIFYLTSDISWREQDKTEGKLIWIPSVPLEHMEEQYKHSILEDQVKQLINIIVQQWQTIK</sequence>
<dbReference type="AlphaFoldDB" id="A0AAW6SSX3"/>
<reference evidence="1" key="1">
    <citation type="submission" date="2023-03" db="EMBL/GenBank/DDBJ databases">
        <title>Bacterial isolates from washroom surfaces on a university campus.</title>
        <authorList>
            <person name="Holman D.B."/>
            <person name="Gzyl K.E."/>
            <person name="Taheri A.E."/>
        </authorList>
    </citation>
    <scope>NUCLEOTIDE SEQUENCE</scope>
    <source>
        <strain evidence="1">RD03</strain>
    </source>
</reference>
<dbReference type="RefSeq" id="WP_280615772.1">
    <property type="nucleotide sequence ID" value="NZ_JAROYP010000002.1"/>
</dbReference>
<dbReference type="Proteomes" id="UP001159179">
    <property type="component" value="Unassembled WGS sequence"/>
</dbReference>
<dbReference type="InterPro" id="IPR019615">
    <property type="entry name" value="DUF2487"/>
</dbReference>
<evidence type="ECO:0000313" key="2">
    <source>
        <dbReference type="Proteomes" id="UP001159179"/>
    </source>
</evidence>